<dbReference type="InterPro" id="IPR040079">
    <property type="entry name" value="Glutathione_S-Trfase"/>
</dbReference>
<dbReference type="Gene3D" id="3.40.30.10">
    <property type="entry name" value="Glutaredoxin"/>
    <property type="match status" value="1"/>
</dbReference>
<evidence type="ECO:0000313" key="4">
    <source>
        <dbReference type="Proteomes" id="UP000199233"/>
    </source>
</evidence>
<protein>
    <submittedName>
        <fullName evidence="3">Glutathione S-transferase</fullName>
    </submittedName>
</protein>
<dbReference type="PANTHER" id="PTHR44051:SF8">
    <property type="entry name" value="GLUTATHIONE S-TRANSFERASE GSTA"/>
    <property type="match status" value="1"/>
</dbReference>
<dbReference type="NCBIfam" id="NF007831">
    <property type="entry name" value="PRK10542.1"/>
    <property type="match status" value="1"/>
</dbReference>
<dbReference type="InterPro" id="IPR004046">
    <property type="entry name" value="GST_C"/>
</dbReference>
<dbReference type="SUPFAM" id="SSF52833">
    <property type="entry name" value="Thioredoxin-like"/>
    <property type="match status" value="1"/>
</dbReference>
<dbReference type="SFLD" id="SFLDS00019">
    <property type="entry name" value="Glutathione_Transferase_(cytos"/>
    <property type="match status" value="1"/>
</dbReference>
<keyword evidence="4" id="KW-1185">Reference proteome</keyword>
<reference evidence="3 4" key="1">
    <citation type="submission" date="2016-10" db="EMBL/GenBank/DDBJ databases">
        <authorList>
            <person name="de Groot N.N."/>
        </authorList>
    </citation>
    <scope>NUCLEOTIDE SEQUENCE [LARGE SCALE GENOMIC DNA]</scope>
    <source>
        <strain evidence="3 4">DSM 25927</strain>
    </source>
</reference>
<dbReference type="Pfam" id="PF13409">
    <property type="entry name" value="GST_N_2"/>
    <property type="match status" value="1"/>
</dbReference>
<proteinExistence type="predicted"/>
<dbReference type="GO" id="GO:0016740">
    <property type="term" value="F:transferase activity"/>
    <property type="evidence" value="ECO:0007669"/>
    <property type="project" value="UniProtKB-KW"/>
</dbReference>
<accession>A0A1H9BKN6</accession>
<organism evidence="3 4">
    <name type="scientific">Solimonas aquatica</name>
    <dbReference type="NCBI Taxonomy" id="489703"/>
    <lineage>
        <taxon>Bacteria</taxon>
        <taxon>Pseudomonadati</taxon>
        <taxon>Pseudomonadota</taxon>
        <taxon>Gammaproteobacteria</taxon>
        <taxon>Nevskiales</taxon>
        <taxon>Nevskiaceae</taxon>
        <taxon>Solimonas</taxon>
    </lineage>
</organism>
<dbReference type="CDD" id="cd03057">
    <property type="entry name" value="GST_N_Beta"/>
    <property type="match status" value="1"/>
</dbReference>
<dbReference type="SFLD" id="SFLDG01150">
    <property type="entry name" value="Main.1:_Beta-like"/>
    <property type="match status" value="1"/>
</dbReference>
<dbReference type="InterPro" id="IPR004045">
    <property type="entry name" value="Glutathione_S-Trfase_N"/>
</dbReference>
<dbReference type="AlphaFoldDB" id="A0A1H9BKN6"/>
<dbReference type="Gene3D" id="1.20.1050.10">
    <property type="match status" value="1"/>
</dbReference>
<dbReference type="PROSITE" id="PS50404">
    <property type="entry name" value="GST_NTER"/>
    <property type="match status" value="1"/>
</dbReference>
<dbReference type="EMBL" id="FOFS01000002">
    <property type="protein sequence ID" value="SEP89271.1"/>
    <property type="molecule type" value="Genomic_DNA"/>
</dbReference>
<sequence>MKLYYTPGACSLSPHIVLREAGLRFEIEKVDLQSKRTETGADFRAVNPFGYIPTLVLDNGEQLTEGVAIVLYLADQVPEKKLAPAPESRERYRMIQQLTFIATELHKGYAPMFNPKCPEEWRVVIKDILGGRLTQLAANLGDKPYLMGESFTVADAYLFTVLSWSGFVGIDLSRWPVLQAYSARIAQRPAVQAALKAEGLG</sequence>
<dbReference type="InterPro" id="IPR036282">
    <property type="entry name" value="Glutathione-S-Trfase_C_sf"/>
</dbReference>
<dbReference type="OrthoDB" id="8772754at2"/>
<name>A0A1H9BKN6_9GAMM</name>
<dbReference type="Proteomes" id="UP000199233">
    <property type="component" value="Unassembled WGS sequence"/>
</dbReference>
<dbReference type="InterPro" id="IPR010987">
    <property type="entry name" value="Glutathione-S-Trfase_C-like"/>
</dbReference>
<feature type="domain" description="GST C-terminal" evidence="2">
    <location>
        <begin position="87"/>
        <end position="201"/>
    </location>
</feature>
<evidence type="ECO:0000259" key="1">
    <source>
        <dbReference type="PROSITE" id="PS50404"/>
    </source>
</evidence>
<dbReference type="SUPFAM" id="SSF47616">
    <property type="entry name" value="GST C-terminal domain-like"/>
    <property type="match status" value="1"/>
</dbReference>
<feature type="domain" description="GST N-terminal" evidence="1">
    <location>
        <begin position="1"/>
        <end position="81"/>
    </location>
</feature>
<dbReference type="InterPro" id="IPR036249">
    <property type="entry name" value="Thioredoxin-like_sf"/>
</dbReference>
<dbReference type="PROSITE" id="PS50405">
    <property type="entry name" value="GST_CTER"/>
    <property type="match status" value="1"/>
</dbReference>
<dbReference type="Pfam" id="PF00043">
    <property type="entry name" value="GST_C"/>
    <property type="match status" value="1"/>
</dbReference>
<dbReference type="SFLD" id="SFLDG00358">
    <property type="entry name" value="Main_(cytGST)"/>
    <property type="match status" value="1"/>
</dbReference>
<evidence type="ECO:0000313" key="3">
    <source>
        <dbReference type="EMBL" id="SEP89271.1"/>
    </source>
</evidence>
<dbReference type="RefSeq" id="WP_093281987.1">
    <property type="nucleotide sequence ID" value="NZ_FOFS01000002.1"/>
</dbReference>
<gene>
    <name evidence="3" type="ORF">SAMN04488038_102123</name>
</gene>
<keyword evidence="3" id="KW-0808">Transferase</keyword>
<dbReference type="STRING" id="489703.SAMN04488038_102123"/>
<evidence type="ECO:0000259" key="2">
    <source>
        <dbReference type="PROSITE" id="PS50405"/>
    </source>
</evidence>
<dbReference type="CDD" id="cd03188">
    <property type="entry name" value="GST_C_Beta"/>
    <property type="match status" value="1"/>
</dbReference>
<dbReference type="PANTHER" id="PTHR44051">
    <property type="entry name" value="GLUTATHIONE S-TRANSFERASE-RELATED"/>
    <property type="match status" value="1"/>
</dbReference>